<dbReference type="Proteomes" id="UP001203036">
    <property type="component" value="Unassembled WGS sequence"/>
</dbReference>
<keyword evidence="2" id="KW-1185">Reference proteome</keyword>
<reference evidence="1" key="1">
    <citation type="submission" date="2022-06" db="EMBL/GenBank/DDBJ databases">
        <title>Lutimaribacter sp. EGI FJ00013, a novel bacterium isolated from a salt lake sediment enrichment.</title>
        <authorList>
            <person name="Gao L."/>
            <person name="Fang B.-Z."/>
            <person name="Li W.-J."/>
        </authorList>
    </citation>
    <scope>NUCLEOTIDE SEQUENCE</scope>
    <source>
        <strain evidence="1">EGI FJ00013</strain>
    </source>
</reference>
<protein>
    <submittedName>
        <fullName evidence="1">ATP-dependent helicase HrpB</fullName>
    </submittedName>
</protein>
<name>A0ACC5ZT74_9RHOB</name>
<keyword evidence="1" id="KW-0067">ATP-binding</keyword>
<sequence>MTRLPIHDAIPDLLAALRATGRAVLQAPPGAGKTTVVPLEMLRAELCTGRIVMLEPRRLAARAAAERMADTLGEKVGQTVGYRIRGESKTSSATRIEVVTEGILTRMLQSAPDLPGVGAVLFDEFHERSLNADLGLALCLEVTGALRDDLLLLAMSATLDSEPVAALMAAPVITSQGRSYPVDIRWRDTPLPKGTRLEQATADLVAQAVAETRGGVLVFLPGEGEIRRTETLLKDRLPPDCALRPLFGAMPFAAQRAAIAPAGKGRKVVLATAIAETSLTIQDIRVVVDAGRARRARFDQGSGMSRLVTERVTRAEATQRMGRAGRVAEGTCYRLWTKGEEGALPPYPPAEIEAADLAGLALELALWGAAPTDLPFLTQPNPGAYAEAQSLLMMLGALDARGRITDHGRALAALPLHPRLAHMLTVAGPQAASLAALLAERDPLPRAAPSDLALRLEAVTHPRRYAETRPHPANRAVVERIRTEAKRLARSAGGGRSDAMSAAEMAALAYPDRVGQRRRGDAPRFVLSGGKGAAMEPGDPLASARLIVVTDTDGNPREARIRQAIAISEGELRGLFADRITWESTCAWSKRDRRVLARQQERLGAVVLEDRIWKDAPEDALARAMLDGVRELGLAPSDAARRFIARVELARAGGHDLPEMSEPALVDRIEDWLLPHLAGVRSAEDWKRFDILDALRARLDWGQVQALDRAVPAHFTTPLGRRIAIDYSGDAPEIQLRLQEMFGQVTHPTVAGQPLRVTLLSPAGRPVQTTMDLPGFWAGSYADVRKDMRARYPRHPWPEDPTRADPTLRAKRRG</sequence>
<evidence type="ECO:0000313" key="2">
    <source>
        <dbReference type="Proteomes" id="UP001203036"/>
    </source>
</evidence>
<accession>A0ACC5ZT74</accession>
<comment type="caution">
    <text evidence="1">The sequence shown here is derived from an EMBL/GenBank/DDBJ whole genome shotgun (WGS) entry which is preliminary data.</text>
</comment>
<evidence type="ECO:0000313" key="1">
    <source>
        <dbReference type="EMBL" id="MCM2561506.1"/>
    </source>
</evidence>
<keyword evidence="1" id="KW-0378">Hydrolase</keyword>
<gene>
    <name evidence="1" type="primary">hrpB</name>
    <name evidence="1" type="ORF">M8744_05055</name>
</gene>
<proteinExistence type="predicted"/>
<keyword evidence="1" id="KW-0347">Helicase</keyword>
<dbReference type="EMBL" id="JAMQGO010000002">
    <property type="protein sequence ID" value="MCM2561506.1"/>
    <property type="molecule type" value="Genomic_DNA"/>
</dbReference>
<keyword evidence="1" id="KW-0547">Nucleotide-binding</keyword>
<organism evidence="1 2">
    <name type="scientific">Lutimaribacter degradans</name>
    <dbReference type="NCBI Taxonomy" id="2945989"/>
    <lineage>
        <taxon>Bacteria</taxon>
        <taxon>Pseudomonadati</taxon>
        <taxon>Pseudomonadota</taxon>
        <taxon>Alphaproteobacteria</taxon>
        <taxon>Rhodobacterales</taxon>
        <taxon>Roseobacteraceae</taxon>
        <taxon>Lutimaribacter</taxon>
    </lineage>
</organism>